<name>A0A1E3VTF3_9HYPH</name>
<dbReference type="RefSeq" id="WP_069625065.1">
    <property type="nucleotide sequence ID" value="NZ_LPWD01000455.1"/>
</dbReference>
<dbReference type="Proteomes" id="UP000095042">
    <property type="component" value="Unassembled WGS sequence"/>
</dbReference>
<protein>
    <recommendedName>
        <fullName evidence="4">Glycosyl transferase 64 domain-containing protein</fullName>
    </recommendedName>
</protein>
<sequence length="185" mass="21026">MSLILGSVLQRLKKAGFPKAEVPLIERVRQSQRDFYSKIEFKLLFDRGKQRRFLVFIQCSANSYNKALLSNRNRSFDLLLNFYDGVPDLRPEVEIACHQIGSKCTAISKITCESPDLLDRYEWVLFLDDDIELSTDQLNALFAEVDNSSLDAAQPALSHDSPGAGTPFERPAWKVVQRSPTRSRS</sequence>
<organism evidence="2 3">
    <name type="scientific">Methyloceanibacter marginalis</name>
    <dbReference type="NCBI Taxonomy" id="1774971"/>
    <lineage>
        <taxon>Bacteria</taxon>
        <taxon>Pseudomonadati</taxon>
        <taxon>Pseudomonadota</taxon>
        <taxon>Alphaproteobacteria</taxon>
        <taxon>Hyphomicrobiales</taxon>
        <taxon>Hyphomicrobiaceae</taxon>
        <taxon>Methyloceanibacter</taxon>
    </lineage>
</organism>
<dbReference type="SUPFAM" id="SSF53448">
    <property type="entry name" value="Nucleotide-diphospho-sugar transferases"/>
    <property type="match status" value="1"/>
</dbReference>
<feature type="region of interest" description="Disordered" evidence="1">
    <location>
        <begin position="153"/>
        <end position="185"/>
    </location>
</feature>
<dbReference type="OrthoDB" id="7810870at2"/>
<evidence type="ECO:0000313" key="3">
    <source>
        <dbReference type="Proteomes" id="UP000095042"/>
    </source>
</evidence>
<keyword evidence="3" id="KW-1185">Reference proteome</keyword>
<dbReference type="InterPro" id="IPR029044">
    <property type="entry name" value="Nucleotide-diphossugar_trans"/>
</dbReference>
<evidence type="ECO:0008006" key="4">
    <source>
        <dbReference type="Google" id="ProtNLM"/>
    </source>
</evidence>
<proteinExistence type="predicted"/>
<dbReference type="EMBL" id="LPWD01000455">
    <property type="protein sequence ID" value="ODR96797.1"/>
    <property type="molecule type" value="Genomic_DNA"/>
</dbReference>
<accession>A0A1E3VTF3</accession>
<evidence type="ECO:0000313" key="2">
    <source>
        <dbReference type="EMBL" id="ODR96797.1"/>
    </source>
</evidence>
<reference evidence="2 3" key="1">
    <citation type="journal article" date="2016" name="Environ. Microbiol.">
        <title>New Methyloceanibacter diversity from North Sea sediments includes methanotroph containing solely the soluble methane monooxygenase.</title>
        <authorList>
            <person name="Vekeman B."/>
            <person name="Kerckhof F.M."/>
            <person name="Cremers G."/>
            <person name="de Vos P."/>
            <person name="Vandamme P."/>
            <person name="Boon N."/>
            <person name="Op den Camp H.J."/>
            <person name="Heylen K."/>
        </authorList>
    </citation>
    <scope>NUCLEOTIDE SEQUENCE [LARGE SCALE GENOMIC DNA]</scope>
    <source>
        <strain evidence="2 3">R-67177</strain>
    </source>
</reference>
<gene>
    <name evidence="2" type="ORF">AUC71_04315</name>
</gene>
<comment type="caution">
    <text evidence="2">The sequence shown here is derived from an EMBL/GenBank/DDBJ whole genome shotgun (WGS) entry which is preliminary data.</text>
</comment>
<evidence type="ECO:0000256" key="1">
    <source>
        <dbReference type="SAM" id="MobiDB-lite"/>
    </source>
</evidence>
<dbReference type="AlphaFoldDB" id="A0A1E3VTF3"/>